<sequence>MDCNNINELPDYLLTQILSYLPTKDSVRTSVLSKRWERLWLMVPVIDLNVNNFPLNGQAFASFIDKLLEFNASENLSINHKSRLQKFKIKYNEFINYGDRLGELLGTMVDRKVKHLDVEADMMPSIRDFMPHDIYKSKTLVFLKLVRVGLVNPRLVVSLPCLKTMHLENNFYCVDGPLVVENLISDCPVLEDLTFVRTIDRINVEFLVFLRVRSRSLKRFRYTFANDRGGTDFSVEIDAPRLEFMSFKDNQSDRIVVNNLSSLLTIDMDTKFDVEIGSSHLKLGSFNKRNTIRHFLTGISSVRHMIISKRTMEVLDRYLKLAPLPQFGNLYRLQAAFPNSLLHLLVFLENFQNLKSLILELSVSTHPVQIKLRYVPHCLSSTLERVEIKGMIIEEETGKTLAGYFLENSRVLKKLVLCFSDSPTTKQATDISKELHTFVKCSRKCQIISH</sequence>
<dbReference type="InterPro" id="IPR036047">
    <property type="entry name" value="F-box-like_dom_sf"/>
</dbReference>
<protein>
    <submittedName>
        <fullName evidence="3">F-box/FBD/LRR-repeat protein At2g26030-like</fullName>
    </submittedName>
</protein>
<accession>A0ABM0XEP3</accession>
<dbReference type="Proteomes" id="UP000694864">
    <property type="component" value="Chromosome 18"/>
</dbReference>
<gene>
    <name evidence="3" type="primary">LOC104763109</name>
</gene>
<dbReference type="SMART" id="SM00256">
    <property type="entry name" value="FBOX"/>
    <property type="match status" value="1"/>
</dbReference>
<dbReference type="SUPFAM" id="SSF52047">
    <property type="entry name" value="RNI-like"/>
    <property type="match status" value="1"/>
</dbReference>
<dbReference type="Pfam" id="PF08387">
    <property type="entry name" value="FBD"/>
    <property type="match status" value="1"/>
</dbReference>
<dbReference type="InterPro" id="IPR006566">
    <property type="entry name" value="FBD"/>
</dbReference>
<evidence type="ECO:0000259" key="1">
    <source>
        <dbReference type="PROSITE" id="PS50181"/>
    </source>
</evidence>
<dbReference type="Pfam" id="PF00646">
    <property type="entry name" value="F-box"/>
    <property type="match status" value="1"/>
</dbReference>
<dbReference type="PANTHER" id="PTHR31900:SF33">
    <property type="entry name" value="PROTEIN WITH RNI-LIKE_FBD-LIKE DOMAIN"/>
    <property type="match status" value="1"/>
</dbReference>
<keyword evidence="2" id="KW-1185">Reference proteome</keyword>
<evidence type="ECO:0000313" key="3">
    <source>
        <dbReference type="RefSeq" id="XP_010484827.2"/>
    </source>
</evidence>
<dbReference type="Gene3D" id="1.20.1280.50">
    <property type="match status" value="1"/>
</dbReference>
<dbReference type="InterPro" id="IPR053781">
    <property type="entry name" value="F-box_AtFBL13-like"/>
</dbReference>
<dbReference type="SUPFAM" id="SSF81383">
    <property type="entry name" value="F-box domain"/>
    <property type="match status" value="1"/>
</dbReference>
<organism evidence="2 3">
    <name type="scientific">Camelina sativa</name>
    <name type="common">False flax</name>
    <name type="synonym">Myagrum sativum</name>
    <dbReference type="NCBI Taxonomy" id="90675"/>
    <lineage>
        <taxon>Eukaryota</taxon>
        <taxon>Viridiplantae</taxon>
        <taxon>Streptophyta</taxon>
        <taxon>Embryophyta</taxon>
        <taxon>Tracheophyta</taxon>
        <taxon>Spermatophyta</taxon>
        <taxon>Magnoliopsida</taxon>
        <taxon>eudicotyledons</taxon>
        <taxon>Gunneridae</taxon>
        <taxon>Pentapetalae</taxon>
        <taxon>rosids</taxon>
        <taxon>malvids</taxon>
        <taxon>Brassicales</taxon>
        <taxon>Brassicaceae</taxon>
        <taxon>Camelineae</taxon>
        <taxon>Camelina</taxon>
    </lineage>
</organism>
<proteinExistence type="predicted"/>
<dbReference type="GeneID" id="104763109"/>
<dbReference type="InterPro" id="IPR050232">
    <property type="entry name" value="FBL13/AtMIF1-like"/>
</dbReference>
<evidence type="ECO:0000313" key="2">
    <source>
        <dbReference type="Proteomes" id="UP000694864"/>
    </source>
</evidence>
<dbReference type="Pfam" id="PF24758">
    <property type="entry name" value="LRR_At5g56370"/>
    <property type="match status" value="1"/>
</dbReference>
<reference evidence="3" key="2">
    <citation type="submission" date="2025-08" db="UniProtKB">
        <authorList>
            <consortium name="RefSeq"/>
        </authorList>
    </citation>
    <scope>IDENTIFICATION</scope>
    <source>
        <tissue evidence="3">Leaf</tissue>
    </source>
</reference>
<dbReference type="PROSITE" id="PS50181">
    <property type="entry name" value="FBOX"/>
    <property type="match status" value="1"/>
</dbReference>
<dbReference type="PANTHER" id="PTHR31900">
    <property type="entry name" value="F-BOX/RNI SUPERFAMILY PROTEIN-RELATED"/>
    <property type="match status" value="1"/>
</dbReference>
<dbReference type="InterPro" id="IPR055411">
    <property type="entry name" value="LRR_FXL15/At3g58940/PEG3-like"/>
</dbReference>
<dbReference type="CDD" id="cd22160">
    <property type="entry name" value="F-box_AtFBL13-like"/>
    <property type="match status" value="1"/>
</dbReference>
<reference evidence="2" key="1">
    <citation type="journal article" date="2014" name="Nat. Commun.">
        <title>The emerging biofuel crop Camelina sativa retains a highly undifferentiated hexaploid genome structure.</title>
        <authorList>
            <person name="Kagale S."/>
            <person name="Koh C."/>
            <person name="Nixon J."/>
            <person name="Bollina V."/>
            <person name="Clarke W.E."/>
            <person name="Tuteja R."/>
            <person name="Spillane C."/>
            <person name="Robinson S.J."/>
            <person name="Links M.G."/>
            <person name="Clarke C."/>
            <person name="Higgins E.E."/>
            <person name="Huebert T."/>
            <person name="Sharpe A.G."/>
            <person name="Parkin I.A."/>
        </authorList>
    </citation>
    <scope>NUCLEOTIDE SEQUENCE [LARGE SCALE GENOMIC DNA]</scope>
    <source>
        <strain evidence="2">cv. DH55</strain>
    </source>
</reference>
<feature type="domain" description="F-box" evidence="1">
    <location>
        <begin position="3"/>
        <end position="39"/>
    </location>
</feature>
<dbReference type="SMART" id="SM00579">
    <property type="entry name" value="FBD"/>
    <property type="match status" value="1"/>
</dbReference>
<name>A0ABM0XEP3_CAMSA</name>
<dbReference type="InterPro" id="IPR001810">
    <property type="entry name" value="F-box_dom"/>
</dbReference>
<dbReference type="RefSeq" id="XP_010484827.2">
    <property type="nucleotide sequence ID" value="XM_010486525.2"/>
</dbReference>